<gene>
    <name evidence="2" type="ORF">SAMN05661099_1118</name>
</gene>
<dbReference type="PANTHER" id="PTHR48050:SF13">
    <property type="entry name" value="STEROL 3-BETA-GLUCOSYLTRANSFERASE UGT80A2"/>
    <property type="match status" value="1"/>
</dbReference>
<evidence type="ECO:0000259" key="1">
    <source>
        <dbReference type="Pfam" id="PF03033"/>
    </source>
</evidence>
<protein>
    <submittedName>
        <fullName evidence="2">UDP:flavonoid glycosyltransferase YjiC, YdhE family</fullName>
    </submittedName>
</protein>
<keyword evidence="2" id="KW-0808">Transferase</keyword>
<dbReference type="InterPro" id="IPR050426">
    <property type="entry name" value="Glycosyltransferase_28"/>
</dbReference>
<evidence type="ECO:0000313" key="3">
    <source>
        <dbReference type="Proteomes" id="UP000189981"/>
    </source>
</evidence>
<proteinExistence type="predicted"/>
<dbReference type="Gene3D" id="3.40.50.2000">
    <property type="entry name" value="Glycogen Phosphorylase B"/>
    <property type="match status" value="2"/>
</dbReference>
<reference evidence="3" key="1">
    <citation type="submission" date="2017-02" db="EMBL/GenBank/DDBJ databases">
        <authorList>
            <person name="Varghese N."/>
            <person name="Submissions S."/>
        </authorList>
    </citation>
    <scope>NUCLEOTIDE SEQUENCE [LARGE SCALE GENOMIC DNA]</scope>
    <source>
        <strain evidence="3">DSM 22385</strain>
    </source>
</reference>
<dbReference type="GO" id="GO:0005975">
    <property type="term" value="P:carbohydrate metabolic process"/>
    <property type="evidence" value="ECO:0007669"/>
    <property type="project" value="InterPro"/>
</dbReference>
<dbReference type="FunFam" id="3.40.50.2000:FF:000009">
    <property type="entry name" value="Sterol 3-beta-glucosyltransferase UGT80A2"/>
    <property type="match status" value="1"/>
</dbReference>
<dbReference type="EMBL" id="FUYR01000001">
    <property type="protein sequence ID" value="SKB39879.1"/>
    <property type="molecule type" value="Genomic_DNA"/>
</dbReference>
<dbReference type="InterPro" id="IPR002213">
    <property type="entry name" value="UDP_glucos_trans"/>
</dbReference>
<accession>A0A1T5AYI2</accession>
<dbReference type="GO" id="GO:0016758">
    <property type="term" value="F:hexosyltransferase activity"/>
    <property type="evidence" value="ECO:0007669"/>
    <property type="project" value="InterPro"/>
</dbReference>
<dbReference type="GO" id="GO:0033072">
    <property type="term" value="P:vancomycin biosynthetic process"/>
    <property type="evidence" value="ECO:0007669"/>
    <property type="project" value="UniProtKB-ARBA"/>
</dbReference>
<keyword evidence="3" id="KW-1185">Reference proteome</keyword>
<dbReference type="OrthoDB" id="764352at2"/>
<evidence type="ECO:0000313" key="2">
    <source>
        <dbReference type="EMBL" id="SKB39879.1"/>
    </source>
</evidence>
<dbReference type="Pfam" id="PF03033">
    <property type="entry name" value="Glyco_transf_28"/>
    <property type="match status" value="1"/>
</dbReference>
<dbReference type="STRING" id="572036.SAMN05661099_1118"/>
<feature type="domain" description="Glycosyltransferase family 28 N-terminal" evidence="1">
    <location>
        <begin position="3"/>
        <end position="71"/>
    </location>
</feature>
<dbReference type="RefSeq" id="WP_079701630.1">
    <property type="nucleotide sequence ID" value="NZ_FUYR01000001.1"/>
</dbReference>
<name>A0A1T5AYI2_9SPHI</name>
<dbReference type="InterPro" id="IPR004276">
    <property type="entry name" value="GlycoTrans_28_N"/>
</dbReference>
<organism evidence="2 3">
    <name type="scientific">Daejeonella lutea</name>
    <dbReference type="NCBI Taxonomy" id="572036"/>
    <lineage>
        <taxon>Bacteria</taxon>
        <taxon>Pseudomonadati</taxon>
        <taxon>Bacteroidota</taxon>
        <taxon>Sphingobacteriia</taxon>
        <taxon>Sphingobacteriales</taxon>
        <taxon>Sphingobacteriaceae</taxon>
        <taxon>Daejeonella</taxon>
    </lineage>
</organism>
<dbReference type="PANTHER" id="PTHR48050">
    <property type="entry name" value="STEROL 3-BETA-GLUCOSYLTRANSFERASE"/>
    <property type="match status" value="1"/>
</dbReference>
<dbReference type="GO" id="GO:0008194">
    <property type="term" value="F:UDP-glycosyltransferase activity"/>
    <property type="evidence" value="ECO:0007669"/>
    <property type="project" value="InterPro"/>
</dbReference>
<dbReference type="SUPFAM" id="SSF53756">
    <property type="entry name" value="UDP-Glycosyltransferase/glycogen phosphorylase"/>
    <property type="match status" value="1"/>
</dbReference>
<sequence>MKVTLFTLGTRGDVQPFAVLGAALADRGYTVTLCTAENFRELVEGYNISFHPVGIDSETMINSEQGQQIMKVDLYNLKKNLNEVVYPIIKTSLSEFYKLAKTSDVIIYRTKTLADVFLDQLDCVAIRAAVVPAMEETSAFLNPIMSGLKIPSFLNKMSFRFNELRFRFFKKPLDQFRVEHGLVDVGSSSGDIPGIYGISPHFLDRPDDWSLNQHLTGFWFPPKKEYIEPRVERFISRGKAPLLITFGSMPVEKGLGDMLLRGMEKIDERFIVIKGWAEWEVEESEKLMVLSTANFDALFPRMKAIIHHGGIGTTAECLRSGKPMFICPPVYPFGDQFFWGELACKQGVAVKPVPLSQLNGKKFIKGVKELISDERLYQNSKRLAAKLAGEDGVKSAVELIEDIMNSHFAKRSA</sequence>
<dbReference type="AlphaFoldDB" id="A0A1T5AYI2"/>
<dbReference type="Proteomes" id="UP000189981">
    <property type="component" value="Unassembled WGS sequence"/>
</dbReference>
<dbReference type="CDD" id="cd03784">
    <property type="entry name" value="GT1_Gtf-like"/>
    <property type="match status" value="1"/>
</dbReference>